<protein>
    <recommendedName>
        <fullName evidence="3">LOG family protein</fullName>
    </recommendedName>
</protein>
<dbReference type="AlphaFoldDB" id="A0A6P0UV28"/>
<gene>
    <name evidence="1" type="ORF">GWK08_14550</name>
</gene>
<keyword evidence="2" id="KW-1185">Reference proteome</keyword>
<dbReference type="GO" id="GO:0005829">
    <property type="term" value="C:cytosol"/>
    <property type="evidence" value="ECO:0007669"/>
    <property type="project" value="TreeGrafter"/>
</dbReference>
<sequence>MKTTKFAALFGGSGNNRKSIEYQETIRIGSFLAKQGYTVKNGGYEGLMEAVSNGVTKQGGKAIGITCLQVGPENGNSFLSETIITETLYDRLKLLLENTEVFVVQRGGIGTLSEAFLALDIIRKEDRINQPRIFFVGEFWNDIISVLQSKLIPTHEHYLFKVVKGYAEFKECFSESLG</sequence>
<dbReference type="PANTHER" id="PTHR43393:SF3">
    <property type="entry name" value="LYSINE DECARBOXYLASE-LIKE PROTEIN"/>
    <property type="match status" value="1"/>
</dbReference>
<evidence type="ECO:0000313" key="1">
    <source>
        <dbReference type="EMBL" id="NER14673.1"/>
    </source>
</evidence>
<evidence type="ECO:0000313" key="2">
    <source>
        <dbReference type="Proteomes" id="UP000468581"/>
    </source>
</evidence>
<proteinExistence type="predicted"/>
<reference evidence="1 2" key="1">
    <citation type="submission" date="2020-01" db="EMBL/GenBank/DDBJ databases">
        <title>Leptobacterium flavescens.</title>
        <authorList>
            <person name="Wang G."/>
        </authorList>
    </citation>
    <scope>NUCLEOTIDE SEQUENCE [LARGE SCALE GENOMIC DNA]</scope>
    <source>
        <strain evidence="1 2">KCTC 22160</strain>
    </source>
</reference>
<comment type="caution">
    <text evidence="1">The sequence shown here is derived from an EMBL/GenBank/DDBJ whole genome shotgun (WGS) entry which is preliminary data.</text>
</comment>
<dbReference type="RefSeq" id="WP_163607955.1">
    <property type="nucleotide sequence ID" value="NZ_JAABOO010000003.1"/>
</dbReference>
<dbReference type="PANTHER" id="PTHR43393">
    <property type="entry name" value="CYTOKININ RIBOSIDE 5'-MONOPHOSPHATE PHOSPHORIBOHYDROLASE"/>
    <property type="match status" value="1"/>
</dbReference>
<dbReference type="Gene3D" id="3.40.50.450">
    <property type="match status" value="1"/>
</dbReference>
<evidence type="ECO:0008006" key="3">
    <source>
        <dbReference type="Google" id="ProtNLM"/>
    </source>
</evidence>
<accession>A0A6P0UV28</accession>
<dbReference type="InterPro" id="IPR052341">
    <property type="entry name" value="LOG_family_nucleotidases"/>
</dbReference>
<organism evidence="1 2">
    <name type="scientific">Leptobacterium flavescens</name>
    <dbReference type="NCBI Taxonomy" id="472055"/>
    <lineage>
        <taxon>Bacteria</taxon>
        <taxon>Pseudomonadati</taxon>
        <taxon>Bacteroidota</taxon>
        <taxon>Flavobacteriia</taxon>
        <taxon>Flavobacteriales</taxon>
        <taxon>Flavobacteriaceae</taxon>
        <taxon>Leptobacterium</taxon>
    </lineage>
</organism>
<dbReference type="Pfam" id="PF18306">
    <property type="entry name" value="LDcluster4"/>
    <property type="match status" value="1"/>
</dbReference>
<dbReference type="SUPFAM" id="SSF102405">
    <property type="entry name" value="MCP/YpsA-like"/>
    <property type="match status" value="1"/>
</dbReference>
<dbReference type="Proteomes" id="UP000468581">
    <property type="component" value="Unassembled WGS sequence"/>
</dbReference>
<dbReference type="InterPro" id="IPR041164">
    <property type="entry name" value="LDcluster4"/>
</dbReference>
<name>A0A6P0UV28_9FLAO</name>
<dbReference type="EMBL" id="JAABOO010000003">
    <property type="protein sequence ID" value="NER14673.1"/>
    <property type="molecule type" value="Genomic_DNA"/>
</dbReference>